<evidence type="ECO:0000313" key="2">
    <source>
        <dbReference type="EMBL" id="MQT04041.1"/>
    </source>
</evidence>
<dbReference type="Pfam" id="PF05139">
    <property type="entry name" value="Erythro_esteras"/>
    <property type="match status" value="1"/>
</dbReference>
<dbReference type="Gene3D" id="1.20.1440.30">
    <property type="entry name" value="Biosynthetic Protein domain"/>
    <property type="match status" value="1"/>
</dbReference>
<dbReference type="InterPro" id="IPR007815">
    <property type="entry name" value="Emycin_Estase"/>
</dbReference>
<protein>
    <submittedName>
        <fullName evidence="2">Erythromycin esterase family protein</fullName>
    </submittedName>
</protein>
<evidence type="ECO:0000256" key="1">
    <source>
        <dbReference type="SAM" id="MobiDB-lite"/>
    </source>
</evidence>
<keyword evidence="3" id="KW-1185">Reference proteome</keyword>
<dbReference type="AlphaFoldDB" id="A0A646KQ75"/>
<sequence>MPSAGSEGTPGIRIPHRSTEGTAVSNGTSHIRHEHETSGAIPRRSAVRAAAIALTATALTLSLGALTPAGAAVQPADRAVIEAVEQHAHRLRTTEPGTPGRDLTALVALAQDASIVGVGEATHGSKELFQLKDRLFRQLVKKAGYTTFSLETSWSSGVRLDQYIRTGQGDLRQIMREEFQGSYADWNNEQFLNLFTWMRAHNRDAAPGEQLRVMGNDVNDADPRQYERILAWTAEHRPALLPELRRRYTALLALPAEMGERTKKWLAMPQEERKALDRDASAAYRLLEQSGAADPWVLQEARVIAQMTSVLSLDLLDPVAGAEANRLRDRAMAENTVWWQRHTGGKVLVSAHNAHLGYESAFPASHPVVQGAYFRELVGREYLAVGTTIQSGEYWATDTRTGEPGVFSTGPAAPGSNEHTLDRVHHRDYYVDLRRVKRDPAAARWLDGARPTFVVPSGYPSEPLDVSLGRSFDVLVHLHHVQAMTHPR</sequence>
<name>A0A646KQ75_STRJU</name>
<proteinExistence type="predicted"/>
<dbReference type="Gene3D" id="3.40.1660.10">
    <property type="entry name" value="EreA-like (biosynthetic domain)"/>
    <property type="match status" value="1"/>
</dbReference>
<organism evidence="2 3">
    <name type="scientific">Streptomyces jumonjinensis</name>
    <dbReference type="NCBI Taxonomy" id="1945"/>
    <lineage>
        <taxon>Bacteria</taxon>
        <taxon>Bacillati</taxon>
        <taxon>Actinomycetota</taxon>
        <taxon>Actinomycetes</taxon>
        <taxon>Kitasatosporales</taxon>
        <taxon>Streptomycetaceae</taxon>
        <taxon>Streptomyces</taxon>
    </lineage>
</organism>
<dbReference type="PIRSF" id="PIRSF036794">
    <property type="entry name" value="UCP_erythr_ester"/>
    <property type="match status" value="1"/>
</dbReference>
<dbReference type="CDD" id="cd14728">
    <property type="entry name" value="Ere-like"/>
    <property type="match status" value="1"/>
</dbReference>
<accession>A0A646KQ75</accession>
<dbReference type="Proteomes" id="UP000419138">
    <property type="component" value="Unassembled WGS sequence"/>
</dbReference>
<reference evidence="2 3" key="1">
    <citation type="submission" date="2019-05" db="EMBL/GenBank/DDBJ databases">
        <title>Comparative genomics and metabolomics analyses of clavulanic acid producing Streptomyces species provides insight into specialized metabolism and evolution of beta-lactam biosynthetic gene clusters.</title>
        <authorList>
            <person name="Moore M.A."/>
            <person name="Cruz-Morales P."/>
            <person name="Barona Gomez F."/>
            <person name="Kapil T."/>
        </authorList>
    </citation>
    <scope>NUCLEOTIDE SEQUENCE [LARGE SCALE GENOMIC DNA]</scope>
    <source>
        <strain evidence="2 3">NRRL 5741</strain>
    </source>
</reference>
<dbReference type="GO" id="GO:0046677">
    <property type="term" value="P:response to antibiotic"/>
    <property type="evidence" value="ECO:0007669"/>
    <property type="project" value="InterPro"/>
</dbReference>
<dbReference type="InterPro" id="IPR014622">
    <property type="entry name" value="UCP036794_erythomycin"/>
</dbReference>
<dbReference type="PANTHER" id="PTHR31299">
    <property type="entry name" value="ESTERASE, PUTATIVE (AFU_ORTHOLOGUE AFUA_1G05850)-RELATED"/>
    <property type="match status" value="1"/>
</dbReference>
<gene>
    <name evidence="2" type="ORF">FF041_28855</name>
</gene>
<dbReference type="SUPFAM" id="SSF159501">
    <property type="entry name" value="EreA/ChaN-like"/>
    <property type="match status" value="1"/>
</dbReference>
<feature type="compositionally biased region" description="Polar residues" evidence="1">
    <location>
        <begin position="20"/>
        <end position="29"/>
    </location>
</feature>
<dbReference type="InterPro" id="IPR052036">
    <property type="entry name" value="Hydrolase/PRTase-associated"/>
</dbReference>
<feature type="region of interest" description="Disordered" evidence="1">
    <location>
        <begin position="1"/>
        <end position="39"/>
    </location>
</feature>
<evidence type="ECO:0000313" key="3">
    <source>
        <dbReference type="Proteomes" id="UP000419138"/>
    </source>
</evidence>
<dbReference type="PANTHER" id="PTHR31299:SF0">
    <property type="entry name" value="ESTERASE, PUTATIVE (AFU_ORTHOLOGUE AFUA_1G05850)-RELATED"/>
    <property type="match status" value="1"/>
</dbReference>
<dbReference type="Gene3D" id="3.30.1870.10">
    <property type="entry name" value="EreA-like, domain 2"/>
    <property type="match status" value="1"/>
</dbReference>
<dbReference type="EMBL" id="VCLA01000181">
    <property type="protein sequence ID" value="MQT04041.1"/>
    <property type="molecule type" value="Genomic_DNA"/>
</dbReference>
<comment type="caution">
    <text evidence="2">The sequence shown here is derived from an EMBL/GenBank/DDBJ whole genome shotgun (WGS) entry which is preliminary data.</text>
</comment>